<dbReference type="AlphaFoldDB" id="A0A8D2ISJ7"/>
<evidence type="ECO:0000313" key="3">
    <source>
        <dbReference type="Proteomes" id="UP000694545"/>
    </source>
</evidence>
<dbReference type="OrthoDB" id="10033658at2759"/>
<accession>A0A8D2ISJ7</accession>
<dbReference type="PANTHER" id="PTHR36130:SF1">
    <property type="entry name" value="RIKEN CDNA 4933430I17 GENE"/>
    <property type="match status" value="1"/>
</dbReference>
<name>A0A8D2ISJ7_VARKO</name>
<dbReference type="PANTHER" id="PTHR36130">
    <property type="entry name" value="RIKEN CDNA 4933430I17 GENE"/>
    <property type="match status" value="1"/>
</dbReference>
<proteinExistence type="predicted"/>
<gene>
    <name evidence="2" type="primary">CUNH9orf43</name>
</gene>
<reference evidence="2" key="1">
    <citation type="submission" date="2025-08" db="UniProtKB">
        <authorList>
            <consortium name="Ensembl"/>
        </authorList>
    </citation>
    <scope>IDENTIFICATION</scope>
</reference>
<feature type="compositionally biased region" description="Pro residues" evidence="1">
    <location>
        <begin position="494"/>
        <end position="503"/>
    </location>
</feature>
<dbReference type="RefSeq" id="XP_044295797.1">
    <property type="nucleotide sequence ID" value="XM_044439862.1"/>
</dbReference>
<keyword evidence="3" id="KW-1185">Reference proteome</keyword>
<organism evidence="2 3">
    <name type="scientific">Varanus komodoensis</name>
    <name type="common">Komodo dragon</name>
    <dbReference type="NCBI Taxonomy" id="61221"/>
    <lineage>
        <taxon>Eukaryota</taxon>
        <taxon>Metazoa</taxon>
        <taxon>Chordata</taxon>
        <taxon>Craniata</taxon>
        <taxon>Vertebrata</taxon>
        <taxon>Euteleostomi</taxon>
        <taxon>Lepidosauria</taxon>
        <taxon>Squamata</taxon>
        <taxon>Bifurcata</taxon>
        <taxon>Unidentata</taxon>
        <taxon>Episquamata</taxon>
        <taxon>Toxicofera</taxon>
        <taxon>Anguimorpha</taxon>
        <taxon>Paleoanguimorpha</taxon>
        <taxon>Varanoidea</taxon>
        <taxon>Varanidae</taxon>
        <taxon>Varanus</taxon>
    </lineage>
</organism>
<protein>
    <submittedName>
        <fullName evidence="2">Uncharacterized protein</fullName>
    </submittedName>
</protein>
<dbReference type="Proteomes" id="UP000694545">
    <property type="component" value="Unplaced"/>
</dbReference>
<dbReference type="KEGG" id="vko:123028247"/>
<evidence type="ECO:0000313" key="2">
    <source>
        <dbReference type="Ensembl" id="ENSVKKP00000004592.1"/>
    </source>
</evidence>
<dbReference type="Pfam" id="PF15504">
    <property type="entry name" value="DUF4647"/>
    <property type="match status" value="1"/>
</dbReference>
<sequence>MYEPLLTQKVAASMATVDASQWDETVCNMIACQHPPCWEAMRRIESGHPRILLGALDSSGRELPESENGLPTLKVFNLPLNYSERGRIRSAASFGSISKTISSIKDVKSYFSNSTLNDTVLHPFFVMSSERNPFPGLNSRMESQTPHFSPISFNCLRQTEKIQVTDLGEFAVHKLGCQPAYGNVIVRWVPDKRHRLPRPEKPGEVPPAHRTCVKDLALESLLSFKEKKEVKRKKSNKVPTGGQPYLFHLRRSQKVSASTSSLVGKERNPETSPVQKGQFAPCRLHLVPVVSPQNGSTINLENGRGMLSENKEKLAPPFTVQKAPNLYQIRTKIPTKERASRSPSKVTFALQGSGFFQHATPDLALRLDAAGEQCRKLREVLPEKSQQLQEVSATADPRPLLPIMPGARRRSSVRFVECRSNAATEQMAGYENVVPRMQQSESRYNQYCKQLASQREATLAQTRALSAAGRELWPEEATQSHPEETFLPPLGFLNPPPPPPSPLIPENSDNPSLELT</sequence>
<reference evidence="2" key="2">
    <citation type="submission" date="2025-09" db="UniProtKB">
        <authorList>
            <consortium name="Ensembl"/>
        </authorList>
    </citation>
    <scope>IDENTIFICATION</scope>
</reference>
<dbReference type="InterPro" id="IPR029134">
    <property type="entry name" value="DUF4647"/>
</dbReference>
<feature type="region of interest" description="Disordered" evidence="1">
    <location>
        <begin position="257"/>
        <end position="277"/>
    </location>
</feature>
<dbReference type="OMA" id="DETICDM"/>
<feature type="compositionally biased region" description="Polar residues" evidence="1">
    <location>
        <begin position="507"/>
        <end position="516"/>
    </location>
</feature>
<dbReference type="GeneID" id="123028247"/>
<dbReference type="RefSeq" id="XP_044295799.1">
    <property type="nucleotide sequence ID" value="XM_044439864.1"/>
</dbReference>
<dbReference type="RefSeq" id="XP_044295798.1">
    <property type="nucleotide sequence ID" value="XM_044439863.1"/>
</dbReference>
<evidence type="ECO:0000256" key="1">
    <source>
        <dbReference type="SAM" id="MobiDB-lite"/>
    </source>
</evidence>
<dbReference type="CTD" id="109313821"/>
<feature type="region of interest" description="Disordered" evidence="1">
    <location>
        <begin position="472"/>
        <end position="516"/>
    </location>
</feature>
<dbReference type="Ensembl" id="ENSVKKT00000004720.1">
    <property type="protein sequence ID" value="ENSVKKP00000004592.1"/>
    <property type="gene ID" value="ENSVKKG00000003431.1"/>
</dbReference>